<dbReference type="InterPro" id="IPR033932">
    <property type="entry name" value="YtcJ-like"/>
</dbReference>
<dbReference type="InterPro" id="IPR013108">
    <property type="entry name" value="Amidohydro_3"/>
</dbReference>
<dbReference type="EMBL" id="UESZ01000001">
    <property type="protein sequence ID" value="SSA36135.1"/>
    <property type="molecule type" value="Genomic_DNA"/>
</dbReference>
<protein>
    <recommendedName>
        <fullName evidence="2">Amidohydrolase 3 domain-containing protein</fullName>
    </recommendedName>
</protein>
<name>A0A2Y8ZW18_9MICO</name>
<feature type="region of interest" description="Disordered" evidence="1">
    <location>
        <begin position="160"/>
        <end position="179"/>
    </location>
</feature>
<evidence type="ECO:0000256" key="1">
    <source>
        <dbReference type="SAM" id="MobiDB-lite"/>
    </source>
</evidence>
<reference evidence="4" key="1">
    <citation type="submission" date="2016-10" db="EMBL/GenBank/DDBJ databases">
        <authorList>
            <person name="Varghese N."/>
            <person name="Submissions S."/>
        </authorList>
    </citation>
    <scope>NUCLEOTIDE SEQUENCE [LARGE SCALE GENOMIC DNA]</scope>
    <source>
        <strain evidence="4">DSM 22951</strain>
    </source>
</reference>
<dbReference type="PANTHER" id="PTHR22642">
    <property type="entry name" value="IMIDAZOLONEPROPIONASE"/>
    <property type="match status" value="1"/>
</dbReference>
<dbReference type="RefSeq" id="WP_211310278.1">
    <property type="nucleotide sequence ID" value="NZ_QGDN01000001.1"/>
</dbReference>
<dbReference type="CDD" id="cd01300">
    <property type="entry name" value="YtcJ_like"/>
    <property type="match status" value="1"/>
</dbReference>
<evidence type="ECO:0000313" key="3">
    <source>
        <dbReference type="EMBL" id="SSA36135.1"/>
    </source>
</evidence>
<dbReference type="Gene3D" id="3.10.310.70">
    <property type="match status" value="1"/>
</dbReference>
<proteinExistence type="predicted"/>
<accession>A0A2Y8ZW18</accession>
<dbReference type="GO" id="GO:0016810">
    <property type="term" value="F:hydrolase activity, acting on carbon-nitrogen (but not peptide) bonds"/>
    <property type="evidence" value="ECO:0007669"/>
    <property type="project" value="InterPro"/>
</dbReference>
<dbReference type="InterPro" id="IPR032466">
    <property type="entry name" value="Metal_Hydrolase"/>
</dbReference>
<sequence>MTAADLVLTGPIWTGDPAGSWADALAIRDGRVVAMGSAACTEVAGRRTDTFTVADGLVVPGFQDAHVHPPFAGRNLDNVDLSAATGLPAYLQLIRTYAESHPERDWIVGGGWALESFPGGQPRKEDLDAVVPDRPVFLFNKDVHGAWVNSEALRRAGIDAATPDPADGRYERDPATGQPTGMLQEGAAYTFESDVVPAPTTKDWAGHILAAQHHLHSLGITGWQDAWVTPATQRAYEYLAGAEQLTARVVGALWWDRHQGVEQIDSLVERRRDVGNFHATSVKIMVDGIVENGTAAMLEPYCRHDLGEHPNGLTYVESQALADVVTRLDGLGFQVHQHAIGDAAVRSALDAVEAARKANGSNDLRHHIAHLQVVNPQDLPRFRALDVVVNMQTYWAQNEPQMRELNFPVLGQERSAQMYPFATIAASGAVLAMGSDWGVTTADPLQQIEVAVHRVDPATREEEPFLPHEGLPMRTALSAFTAGSAYVNHDAEGGYLAVGQRADLAVLDTNIFDAGVRPADATVTHTMAAGRWVFGG</sequence>
<feature type="domain" description="Amidohydrolase 3" evidence="2">
    <location>
        <begin position="55"/>
        <end position="534"/>
    </location>
</feature>
<gene>
    <name evidence="3" type="ORF">SAMN04489750_3515</name>
</gene>
<dbReference type="Gene3D" id="2.30.40.10">
    <property type="entry name" value="Urease, subunit C, domain 1"/>
    <property type="match status" value="1"/>
</dbReference>
<organism evidence="3 4">
    <name type="scientific">Branchiibius hedensis</name>
    <dbReference type="NCBI Taxonomy" id="672460"/>
    <lineage>
        <taxon>Bacteria</taxon>
        <taxon>Bacillati</taxon>
        <taxon>Actinomycetota</taxon>
        <taxon>Actinomycetes</taxon>
        <taxon>Micrococcales</taxon>
        <taxon>Dermacoccaceae</taxon>
        <taxon>Branchiibius</taxon>
    </lineage>
</organism>
<keyword evidence="4" id="KW-1185">Reference proteome</keyword>
<evidence type="ECO:0000313" key="4">
    <source>
        <dbReference type="Proteomes" id="UP000250028"/>
    </source>
</evidence>
<dbReference type="PANTHER" id="PTHR22642:SF2">
    <property type="entry name" value="PROTEIN LONG AFTER FAR-RED 3"/>
    <property type="match status" value="1"/>
</dbReference>
<evidence type="ECO:0000259" key="2">
    <source>
        <dbReference type="Pfam" id="PF07969"/>
    </source>
</evidence>
<dbReference type="Gene3D" id="3.20.20.140">
    <property type="entry name" value="Metal-dependent hydrolases"/>
    <property type="match status" value="1"/>
</dbReference>
<dbReference type="InterPro" id="IPR011059">
    <property type="entry name" value="Metal-dep_hydrolase_composite"/>
</dbReference>
<dbReference type="SUPFAM" id="SSF51556">
    <property type="entry name" value="Metallo-dependent hydrolases"/>
    <property type="match status" value="1"/>
</dbReference>
<dbReference type="SUPFAM" id="SSF51338">
    <property type="entry name" value="Composite domain of metallo-dependent hydrolases"/>
    <property type="match status" value="1"/>
</dbReference>
<dbReference type="AlphaFoldDB" id="A0A2Y8ZW18"/>
<dbReference type="Proteomes" id="UP000250028">
    <property type="component" value="Unassembled WGS sequence"/>
</dbReference>
<dbReference type="Pfam" id="PF07969">
    <property type="entry name" value="Amidohydro_3"/>
    <property type="match status" value="1"/>
</dbReference>